<dbReference type="InterPro" id="IPR004995">
    <property type="entry name" value="Spore_Ger"/>
</dbReference>
<feature type="transmembrane region" description="Helical" evidence="3">
    <location>
        <begin position="302"/>
        <end position="324"/>
    </location>
</feature>
<proteinExistence type="inferred from homology"/>
<accession>A0A521DH87</accession>
<feature type="transmembrane region" description="Helical" evidence="3">
    <location>
        <begin position="392"/>
        <end position="413"/>
    </location>
</feature>
<dbReference type="PIRSF" id="PIRSF005690">
    <property type="entry name" value="GerBA"/>
    <property type="match status" value="1"/>
</dbReference>
<protein>
    <submittedName>
        <fullName evidence="4">Spore germination protein KA</fullName>
    </submittedName>
</protein>
<dbReference type="AlphaFoldDB" id="A0A521DH87"/>
<dbReference type="GO" id="GO:0016020">
    <property type="term" value="C:membrane"/>
    <property type="evidence" value="ECO:0007669"/>
    <property type="project" value="InterPro"/>
</dbReference>
<evidence type="ECO:0000256" key="2">
    <source>
        <dbReference type="ARBA" id="ARBA00023136"/>
    </source>
</evidence>
<name>A0A521DH87_9BACL</name>
<reference evidence="4 5" key="1">
    <citation type="submission" date="2017-05" db="EMBL/GenBank/DDBJ databases">
        <authorList>
            <person name="Varghese N."/>
            <person name="Submissions S."/>
        </authorList>
    </citation>
    <scope>NUCLEOTIDE SEQUENCE [LARGE SCALE GENOMIC DNA]</scope>
    <source>
        <strain evidence="4 5">DSM 45474</strain>
    </source>
</reference>
<organism evidence="4 5">
    <name type="scientific">Melghirimyces algeriensis</name>
    <dbReference type="NCBI Taxonomy" id="910412"/>
    <lineage>
        <taxon>Bacteria</taxon>
        <taxon>Bacillati</taxon>
        <taxon>Bacillota</taxon>
        <taxon>Bacilli</taxon>
        <taxon>Bacillales</taxon>
        <taxon>Thermoactinomycetaceae</taxon>
        <taxon>Melghirimyces</taxon>
    </lineage>
</organism>
<evidence type="ECO:0000313" key="4">
    <source>
        <dbReference type="EMBL" id="SMO70290.1"/>
    </source>
</evidence>
<dbReference type="GO" id="GO:0009847">
    <property type="term" value="P:spore germination"/>
    <property type="evidence" value="ECO:0007669"/>
    <property type="project" value="InterPro"/>
</dbReference>
<dbReference type="PANTHER" id="PTHR22550">
    <property type="entry name" value="SPORE GERMINATION PROTEIN"/>
    <property type="match status" value="1"/>
</dbReference>
<gene>
    <name evidence="4" type="ORF">SAMN06264849_10630</name>
</gene>
<keyword evidence="3" id="KW-0812">Transmembrane</keyword>
<keyword evidence="5" id="KW-1185">Reference proteome</keyword>
<evidence type="ECO:0000256" key="3">
    <source>
        <dbReference type="SAM" id="Phobius"/>
    </source>
</evidence>
<dbReference type="Pfam" id="PF03323">
    <property type="entry name" value="GerA"/>
    <property type="match status" value="1"/>
</dbReference>
<feature type="transmembrane region" description="Helical" evidence="3">
    <location>
        <begin position="425"/>
        <end position="450"/>
    </location>
</feature>
<comment type="similarity">
    <text evidence="1">Belongs to the GerABKA family.</text>
</comment>
<evidence type="ECO:0000313" key="5">
    <source>
        <dbReference type="Proteomes" id="UP000315636"/>
    </source>
</evidence>
<dbReference type="RefSeq" id="WP_246064914.1">
    <property type="nucleotide sequence ID" value="NZ_FXTI01000006.1"/>
</dbReference>
<dbReference type="Proteomes" id="UP000315636">
    <property type="component" value="Unassembled WGS sequence"/>
</dbReference>
<dbReference type="InterPro" id="IPR050768">
    <property type="entry name" value="UPF0353/GerABKA_families"/>
</dbReference>
<keyword evidence="2 3" id="KW-0472">Membrane</keyword>
<dbReference type="PANTHER" id="PTHR22550:SF5">
    <property type="entry name" value="LEUCINE ZIPPER PROTEIN 4"/>
    <property type="match status" value="1"/>
</dbReference>
<sequence>MGFFKKMLNNNRRSLTSQRAKDFIHEGQKVSPSIEENVAYIQDAMFHTADLKTREISFNGKRGVLIFLNTTADFTKIEQCILTPLSRTTGEKPLEEVITSPSVEKNDDLNKVIKEMIHGRVIIFFEGMKAYYVVKAYAIYKREVSEPYNEKVIRGSHEGFVENLIVNIHLIRKRIESRHLSVKYHTVGKDTKTKMAIIYMQNLANPDVVQEVERRILSIDADSILSPGFVEEYLEGRTYSPFPQMLNTERPDRVMGNLMEGRVAIIMEGSPSALIVPVTFSAFYQSPDDYNSRPLVSSFFRLIRFSSFLAALLLPSFYIAVISFHYEVVPSALLFPMKSSVEYVPFPPLMEAFLLEVIIELIREGGIRLPSPVGQTIGIVGGLVIGQSAVQAALVSNIMIIVVAVTAISSFVVPSNEMGGSVRILRFPMMVLAGLFGFLGIMTGLLLILIHLTRLESFGTPYFSPAIPFRLKDMKDTIVRLAVWQLNERPVDAQPQRLNQERYSRGWKRNAKRKK</sequence>
<evidence type="ECO:0000256" key="1">
    <source>
        <dbReference type="ARBA" id="ARBA00005278"/>
    </source>
</evidence>
<keyword evidence="3" id="KW-1133">Transmembrane helix</keyword>
<dbReference type="EMBL" id="FXTI01000006">
    <property type="protein sequence ID" value="SMO70290.1"/>
    <property type="molecule type" value="Genomic_DNA"/>
</dbReference>